<gene>
    <name evidence="1" type="ordered locus">NMV_2275</name>
</gene>
<dbReference type="Proteomes" id="UP000002076">
    <property type="component" value="Chromosome"/>
</dbReference>
<protein>
    <submittedName>
        <fullName evidence="1">Uncharacterized protein</fullName>
    </submittedName>
</protein>
<dbReference type="AlphaFoldDB" id="A0A9K2KQD0"/>
<sequence length="52" mass="5908">MYVSYMPTPSVKVNCEGIQCLMVRNGRLPSGFDYTLIIIIINKNLKINADFL</sequence>
<evidence type="ECO:0000313" key="2">
    <source>
        <dbReference type="Proteomes" id="UP000002076"/>
    </source>
</evidence>
<evidence type="ECO:0000313" key="1">
    <source>
        <dbReference type="EMBL" id="CAX51032.1"/>
    </source>
</evidence>
<proteinExistence type="predicted"/>
<dbReference type="KEGG" id="nmt:NMV_2275"/>
<organism evidence="1 2">
    <name type="scientific">Neisseria meningitidis serogroup C (strain 8013)</name>
    <dbReference type="NCBI Taxonomy" id="604162"/>
    <lineage>
        <taxon>Bacteria</taxon>
        <taxon>Pseudomonadati</taxon>
        <taxon>Pseudomonadota</taxon>
        <taxon>Betaproteobacteria</taxon>
        <taxon>Neisseriales</taxon>
        <taxon>Neisseriaceae</taxon>
        <taxon>Neisseria</taxon>
    </lineage>
</organism>
<dbReference type="EMBL" id="FM999788">
    <property type="protein sequence ID" value="CAX51032.1"/>
    <property type="molecule type" value="Genomic_DNA"/>
</dbReference>
<name>A0A9K2KQD0_NEIM8</name>
<reference evidence="1 2" key="1">
    <citation type="journal article" date="2009" name="Genome Biol.">
        <title>NeMeSys: a biological resource for narrowing the gap between sequence and function in the human pathogen Neisseria meningitidis.</title>
        <authorList>
            <person name="Rusniok C."/>
            <person name="Vallenet D."/>
            <person name="Floquet S."/>
            <person name="Ewles H."/>
            <person name="Mouze-Soulama C."/>
            <person name="Brown D."/>
            <person name="Lajus A."/>
            <person name="Buchrieser C."/>
            <person name="Medigue C."/>
            <person name="Glaser P."/>
            <person name="Pelicic V."/>
        </authorList>
    </citation>
    <scope>NUCLEOTIDE SEQUENCE [LARGE SCALE GENOMIC DNA]</scope>
    <source>
        <strain evidence="1 2">8013</strain>
    </source>
</reference>
<accession>A0A9K2KQD0</accession>